<proteinExistence type="inferred from homology"/>
<dbReference type="EMBL" id="LN879502">
    <property type="protein sequence ID" value="CUI17615.1"/>
    <property type="molecule type" value="Genomic_DNA"/>
</dbReference>
<dbReference type="GO" id="GO:0003908">
    <property type="term" value="F:methylated-DNA-[protein]-cysteine S-methyltransferase activity"/>
    <property type="evidence" value="ECO:0007669"/>
    <property type="project" value="UniProtKB-EC"/>
</dbReference>
<dbReference type="EC" id="2.1.1.63" evidence="3"/>
<organism evidence="10 11">
    <name type="scientific">Candidatus Protochlamydia naegleriophila</name>
    <dbReference type="NCBI Taxonomy" id="389348"/>
    <lineage>
        <taxon>Bacteria</taxon>
        <taxon>Pseudomonadati</taxon>
        <taxon>Chlamydiota</taxon>
        <taxon>Chlamydiia</taxon>
        <taxon>Parachlamydiales</taxon>
        <taxon>Parachlamydiaceae</taxon>
        <taxon>Candidatus Protochlamydia</taxon>
    </lineage>
</organism>
<gene>
    <name evidence="10" type="ORF">PNK_2011</name>
</gene>
<comment type="similarity">
    <text evidence="2">Belongs to the MGMT family.</text>
</comment>
<evidence type="ECO:0000256" key="7">
    <source>
        <dbReference type="ARBA" id="ARBA00023204"/>
    </source>
</evidence>
<name>A0A0U5JGR1_9BACT</name>
<keyword evidence="5 10" id="KW-0808">Transferase</keyword>
<reference evidence="11" key="1">
    <citation type="submission" date="2015-09" db="EMBL/GenBank/DDBJ databases">
        <authorList>
            <person name="Bertelli C."/>
        </authorList>
    </citation>
    <scope>NUCLEOTIDE SEQUENCE [LARGE SCALE GENOMIC DNA]</scope>
    <source>
        <strain evidence="11">KNic</strain>
    </source>
</reference>
<dbReference type="SUPFAM" id="SSF46767">
    <property type="entry name" value="Methylated DNA-protein cysteine methyltransferase, C-terminal domain"/>
    <property type="match status" value="1"/>
</dbReference>
<comment type="catalytic activity">
    <reaction evidence="8">
        <text>a 6-O-methyl-2'-deoxyguanosine in DNA + L-cysteinyl-[protein] = S-methyl-L-cysteinyl-[protein] + a 2'-deoxyguanosine in DNA</text>
        <dbReference type="Rhea" id="RHEA:24000"/>
        <dbReference type="Rhea" id="RHEA-COMP:10131"/>
        <dbReference type="Rhea" id="RHEA-COMP:10132"/>
        <dbReference type="Rhea" id="RHEA-COMP:11367"/>
        <dbReference type="Rhea" id="RHEA-COMP:11368"/>
        <dbReference type="ChEBI" id="CHEBI:29950"/>
        <dbReference type="ChEBI" id="CHEBI:82612"/>
        <dbReference type="ChEBI" id="CHEBI:85445"/>
        <dbReference type="ChEBI" id="CHEBI:85448"/>
        <dbReference type="EC" id="2.1.1.63"/>
    </reaction>
</comment>
<dbReference type="GO" id="GO:0006281">
    <property type="term" value="P:DNA repair"/>
    <property type="evidence" value="ECO:0007669"/>
    <property type="project" value="UniProtKB-KW"/>
</dbReference>
<dbReference type="PANTHER" id="PTHR10815:SF13">
    <property type="entry name" value="METHYLATED-DNA--PROTEIN-CYSTEINE METHYLTRANSFERASE"/>
    <property type="match status" value="1"/>
</dbReference>
<evidence type="ECO:0000256" key="1">
    <source>
        <dbReference type="ARBA" id="ARBA00001286"/>
    </source>
</evidence>
<dbReference type="FunFam" id="1.10.10.10:FF:000214">
    <property type="entry name" value="Methylated-DNA--protein-cysteine methyltransferase"/>
    <property type="match status" value="1"/>
</dbReference>
<dbReference type="RefSeq" id="WP_158021780.1">
    <property type="nucleotide sequence ID" value="NZ_LN879502.1"/>
</dbReference>
<evidence type="ECO:0000256" key="2">
    <source>
        <dbReference type="ARBA" id="ARBA00008711"/>
    </source>
</evidence>
<sequence>MSNRETKLRHKELVDGPVLDVHVYGEEGMIQKIVLETSQKSGLQWHFWSSEKDARLEQLLADWFTAYGQGKQPSLMPYHLAHLPPFTQRSLLIVQDIPFGSTLSYGEIARLANRPLAARAVGTACSRNPFPLLIPCHRVLGANQTIGGYSGAGGLQTKKELLEFEKKVMHKQGLLEK</sequence>
<feature type="domain" description="Methylated-DNA-[protein]-cysteine S-methyltransferase DNA binding" evidence="9">
    <location>
        <begin position="85"/>
        <end position="166"/>
    </location>
</feature>
<dbReference type="PROSITE" id="PS00374">
    <property type="entry name" value="MGMT"/>
    <property type="match status" value="1"/>
</dbReference>
<dbReference type="InterPro" id="IPR014048">
    <property type="entry name" value="MethylDNA_cys_MeTrfase_DNA-bd"/>
</dbReference>
<dbReference type="InterPro" id="IPR036217">
    <property type="entry name" value="MethylDNA_cys_MeTrfase_DNAb"/>
</dbReference>
<keyword evidence="4 10" id="KW-0489">Methyltransferase</keyword>
<evidence type="ECO:0000256" key="8">
    <source>
        <dbReference type="ARBA" id="ARBA00049348"/>
    </source>
</evidence>
<evidence type="ECO:0000259" key="9">
    <source>
        <dbReference type="Pfam" id="PF01035"/>
    </source>
</evidence>
<keyword evidence="7" id="KW-0234">DNA repair</keyword>
<evidence type="ECO:0000256" key="6">
    <source>
        <dbReference type="ARBA" id="ARBA00022763"/>
    </source>
</evidence>
<keyword evidence="6" id="KW-0227">DNA damage</keyword>
<evidence type="ECO:0000313" key="11">
    <source>
        <dbReference type="Proteomes" id="UP000069902"/>
    </source>
</evidence>
<evidence type="ECO:0000256" key="3">
    <source>
        <dbReference type="ARBA" id="ARBA00011918"/>
    </source>
</evidence>
<dbReference type="Proteomes" id="UP000069902">
    <property type="component" value="Chromosome cPNK"/>
</dbReference>
<dbReference type="AlphaFoldDB" id="A0A0U5JGR1"/>
<dbReference type="STRING" id="389348.PNK_2011"/>
<protein>
    <recommendedName>
        <fullName evidence="3">methylated-DNA--[protein]-cysteine S-methyltransferase</fullName>
        <ecNumber evidence="3">2.1.1.63</ecNumber>
    </recommendedName>
</protein>
<evidence type="ECO:0000313" key="10">
    <source>
        <dbReference type="EMBL" id="CUI17615.1"/>
    </source>
</evidence>
<dbReference type="KEGG" id="pnl:PNK_2011"/>
<dbReference type="InterPro" id="IPR036388">
    <property type="entry name" value="WH-like_DNA-bd_sf"/>
</dbReference>
<accession>A0A0U5JGR1</accession>
<comment type="catalytic activity">
    <reaction evidence="1">
        <text>a 4-O-methyl-thymidine in DNA + L-cysteinyl-[protein] = a thymidine in DNA + S-methyl-L-cysteinyl-[protein]</text>
        <dbReference type="Rhea" id="RHEA:53428"/>
        <dbReference type="Rhea" id="RHEA-COMP:10131"/>
        <dbReference type="Rhea" id="RHEA-COMP:10132"/>
        <dbReference type="Rhea" id="RHEA-COMP:13555"/>
        <dbReference type="Rhea" id="RHEA-COMP:13556"/>
        <dbReference type="ChEBI" id="CHEBI:29950"/>
        <dbReference type="ChEBI" id="CHEBI:82612"/>
        <dbReference type="ChEBI" id="CHEBI:137386"/>
        <dbReference type="ChEBI" id="CHEBI:137387"/>
        <dbReference type="EC" id="2.1.1.63"/>
    </reaction>
</comment>
<dbReference type="PANTHER" id="PTHR10815">
    <property type="entry name" value="METHYLATED-DNA--PROTEIN-CYSTEINE METHYLTRANSFERASE"/>
    <property type="match status" value="1"/>
</dbReference>
<dbReference type="GO" id="GO:0032259">
    <property type="term" value="P:methylation"/>
    <property type="evidence" value="ECO:0007669"/>
    <property type="project" value="UniProtKB-KW"/>
</dbReference>
<dbReference type="NCBIfam" id="TIGR00589">
    <property type="entry name" value="ogt"/>
    <property type="match status" value="1"/>
</dbReference>
<evidence type="ECO:0000256" key="5">
    <source>
        <dbReference type="ARBA" id="ARBA00022679"/>
    </source>
</evidence>
<dbReference type="InParanoid" id="A0A0U5JGR1"/>
<dbReference type="PATRIC" id="fig|389348.3.peg.2263"/>
<dbReference type="InterPro" id="IPR001497">
    <property type="entry name" value="MethylDNA_cys_MeTrfase_AS"/>
</dbReference>
<dbReference type="CDD" id="cd06445">
    <property type="entry name" value="ATase"/>
    <property type="match status" value="1"/>
</dbReference>
<dbReference type="Pfam" id="PF01035">
    <property type="entry name" value="DNA_binding_1"/>
    <property type="match status" value="1"/>
</dbReference>
<keyword evidence="11" id="KW-1185">Reference proteome</keyword>
<dbReference type="Gene3D" id="1.10.10.10">
    <property type="entry name" value="Winged helix-like DNA-binding domain superfamily/Winged helix DNA-binding domain"/>
    <property type="match status" value="1"/>
</dbReference>
<evidence type="ECO:0000256" key="4">
    <source>
        <dbReference type="ARBA" id="ARBA00022603"/>
    </source>
</evidence>